<dbReference type="Pfam" id="PF20152">
    <property type="entry name" value="DUF6534"/>
    <property type="match status" value="1"/>
</dbReference>
<gene>
    <name evidence="4" type="ORF">NLJ89_g5348</name>
</gene>
<sequence length="271" mass="30699">MRLAEFDDPYWIKAAVVVFFLLDTAHSASLINMAWIDHFGDLSALTHIFWAYPFTTVVTALLAFLTQLFLGFRIWRLTKRFIFYAIIIAISTVSLAMGIICTVKATTLTSIFEARILNTYFVIWRAMEVAANFFISSILIITLLRARTGLQTSDTVINRLMRTIIQSGALCGLFATISFVLFLTKQETRLSSIFGLPISRLYTATLMDTLLCRQYLRGILGQQKEIKISTGSIGLRIIKEIETHQNFDETSYSKGPKGKDSLPEGRVRDWP</sequence>
<evidence type="ECO:0000256" key="2">
    <source>
        <dbReference type="SAM" id="Phobius"/>
    </source>
</evidence>
<dbReference type="InterPro" id="IPR045339">
    <property type="entry name" value="DUF6534"/>
</dbReference>
<keyword evidence="2" id="KW-1133">Transmembrane helix</keyword>
<dbReference type="OrthoDB" id="2562493at2759"/>
<evidence type="ECO:0000313" key="4">
    <source>
        <dbReference type="EMBL" id="KAJ3509196.1"/>
    </source>
</evidence>
<dbReference type="PANTHER" id="PTHR40465">
    <property type="entry name" value="CHROMOSOME 1, WHOLE GENOME SHOTGUN SEQUENCE"/>
    <property type="match status" value="1"/>
</dbReference>
<feature type="transmembrane region" description="Helical" evidence="2">
    <location>
        <begin position="120"/>
        <end position="144"/>
    </location>
</feature>
<keyword evidence="2" id="KW-0472">Membrane</keyword>
<dbReference type="AlphaFoldDB" id="A0A9W8MXB2"/>
<feature type="region of interest" description="Disordered" evidence="1">
    <location>
        <begin position="248"/>
        <end position="271"/>
    </location>
</feature>
<keyword evidence="2" id="KW-0812">Transmembrane</keyword>
<reference evidence="4" key="1">
    <citation type="submission" date="2022-07" db="EMBL/GenBank/DDBJ databases">
        <title>Genome Sequence of Agrocybe chaxingu.</title>
        <authorList>
            <person name="Buettner E."/>
        </authorList>
    </citation>
    <scope>NUCLEOTIDE SEQUENCE</scope>
    <source>
        <strain evidence="4">MP-N11</strain>
    </source>
</reference>
<protein>
    <recommendedName>
        <fullName evidence="3">DUF6534 domain-containing protein</fullName>
    </recommendedName>
</protein>
<evidence type="ECO:0000256" key="1">
    <source>
        <dbReference type="SAM" id="MobiDB-lite"/>
    </source>
</evidence>
<organism evidence="4 5">
    <name type="scientific">Agrocybe chaxingu</name>
    <dbReference type="NCBI Taxonomy" id="84603"/>
    <lineage>
        <taxon>Eukaryota</taxon>
        <taxon>Fungi</taxon>
        <taxon>Dikarya</taxon>
        <taxon>Basidiomycota</taxon>
        <taxon>Agaricomycotina</taxon>
        <taxon>Agaricomycetes</taxon>
        <taxon>Agaricomycetidae</taxon>
        <taxon>Agaricales</taxon>
        <taxon>Agaricineae</taxon>
        <taxon>Strophariaceae</taxon>
        <taxon>Agrocybe</taxon>
    </lineage>
</organism>
<dbReference type="PANTHER" id="PTHR40465:SF1">
    <property type="entry name" value="DUF6534 DOMAIN-CONTAINING PROTEIN"/>
    <property type="match status" value="1"/>
</dbReference>
<feature type="domain" description="DUF6534" evidence="3">
    <location>
        <begin position="129"/>
        <end position="215"/>
    </location>
</feature>
<feature type="transmembrane region" description="Helical" evidence="2">
    <location>
        <begin position="51"/>
        <end position="70"/>
    </location>
</feature>
<evidence type="ECO:0000313" key="5">
    <source>
        <dbReference type="Proteomes" id="UP001148786"/>
    </source>
</evidence>
<accession>A0A9W8MXB2</accession>
<dbReference type="EMBL" id="JANKHO010000496">
    <property type="protein sequence ID" value="KAJ3509196.1"/>
    <property type="molecule type" value="Genomic_DNA"/>
</dbReference>
<keyword evidence="5" id="KW-1185">Reference proteome</keyword>
<name>A0A9W8MXB2_9AGAR</name>
<feature type="transmembrane region" description="Helical" evidence="2">
    <location>
        <begin position="82"/>
        <end position="100"/>
    </location>
</feature>
<proteinExistence type="predicted"/>
<dbReference type="Proteomes" id="UP001148786">
    <property type="component" value="Unassembled WGS sequence"/>
</dbReference>
<comment type="caution">
    <text evidence="4">The sequence shown here is derived from an EMBL/GenBank/DDBJ whole genome shotgun (WGS) entry which is preliminary data.</text>
</comment>
<feature type="transmembrane region" description="Helical" evidence="2">
    <location>
        <begin position="164"/>
        <end position="183"/>
    </location>
</feature>
<evidence type="ECO:0000259" key="3">
    <source>
        <dbReference type="Pfam" id="PF20152"/>
    </source>
</evidence>
<feature type="compositionally biased region" description="Basic and acidic residues" evidence="1">
    <location>
        <begin position="257"/>
        <end position="271"/>
    </location>
</feature>